<accession>A0ABW2XE91</accession>
<name>A0ABW2XE91_9ACTN</name>
<evidence type="ECO:0000313" key="2">
    <source>
        <dbReference type="Proteomes" id="UP001597063"/>
    </source>
</evidence>
<evidence type="ECO:0000313" key="1">
    <source>
        <dbReference type="EMBL" id="MFD0684329.1"/>
    </source>
</evidence>
<protein>
    <submittedName>
        <fullName evidence="1">Uncharacterized protein</fullName>
    </submittedName>
</protein>
<organism evidence="1 2">
    <name type="scientific">Actinomadura fibrosa</name>
    <dbReference type="NCBI Taxonomy" id="111802"/>
    <lineage>
        <taxon>Bacteria</taxon>
        <taxon>Bacillati</taxon>
        <taxon>Actinomycetota</taxon>
        <taxon>Actinomycetes</taxon>
        <taxon>Streptosporangiales</taxon>
        <taxon>Thermomonosporaceae</taxon>
        <taxon>Actinomadura</taxon>
    </lineage>
</organism>
<dbReference type="EMBL" id="JBHTGP010000003">
    <property type="protein sequence ID" value="MFD0684329.1"/>
    <property type="molecule type" value="Genomic_DNA"/>
</dbReference>
<dbReference type="RefSeq" id="WP_131756713.1">
    <property type="nucleotide sequence ID" value="NZ_CAACUY010000020.1"/>
</dbReference>
<comment type="caution">
    <text evidence="1">The sequence shown here is derived from an EMBL/GenBank/DDBJ whole genome shotgun (WGS) entry which is preliminary data.</text>
</comment>
<sequence>MESYCAFVTYDTERFSGHPAAQLPTLQRTLHQAVETAFALSGLTSLWASAAREESGDGALVVMSHEALPRLIDTFPAQLQRILHDLDPDLRAQRAQIRIRVAIDAGLVDDVHATSAPKINVSRLVESAALREALARSHPDVTFLALLLSAEVFTHYVAGGRTRLHSAQFTPCHVRVKTFEHTGYLHVPVPSLANTEHCGRAGI</sequence>
<gene>
    <name evidence="1" type="ORF">ACFQZM_07470</name>
</gene>
<keyword evidence="2" id="KW-1185">Reference proteome</keyword>
<proteinExistence type="predicted"/>
<reference evidence="2" key="1">
    <citation type="journal article" date="2019" name="Int. J. Syst. Evol. Microbiol.">
        <title>The Global Catalogue of Microorganisms (GCM) 10K type strain sequencing project: providing services to taxonomists for standard genome sequencing and annotation.</title>
        <authorList>
            <consortium name="The Broad Institute Genomics Platform"/>
            <consortium name="The Broad Institute Genome Sequencing Center for Infectious Disease"/>
            <person name="Wu L."/>
            <person name="Ma J."/>
        </authorList>
    </citation>
    <scope>NUCLEOTIDE SEQUENCE [LARGE SCALE GENOMIC DNA]</scope>
    <source>
        <strain evidence="2">JCM 9371</strain>
    </source>
</reference>
<dbReference type="Proteomes" id="UP001597063">
    <property type="component" value="Unassembled WGS sequence"/>
</dbReference>